<organism evidence="2 3">
    <name type="scientific">Thalassotalea euphylliae</name>
    <dbReference type="NCBI Taxonomy" id="1655234"/>
    <lineage>
        <taxon>Bacteria</taxon>
        <taxon>Pseudomonadati</taxon>
        <taxon>Pseudomonadota</taxon>
        <taxon>Gammaproteobacteria</taxon>
        <taxon>Alteromonadales</taxon>
        <taxon>Colwelliaceae</taxon>
        <taxon>Thalassotalea</taxon>
    </lineage>
</organism>
<proteinExistence type="predicted"/>
<keyword evidence="3" id="KW-1185">Reference proteome</keyword>
<name>A0A3E0U720_9GAMM</name>
<keyword evidence="1" id="KW-0472">Membrane</keyword>
<evidence type="ECO:0000313" key="2">
    <source>
        <dbReference type="EMBL" id="REL32580.1"/>
    </source>
</evidence>
<dbReference type="EMBL" id="QUOT01000001">
    <property type="protein sequence ID" value="REL32580.1"/>
    <property type="molecule type" value="Genomic_DNA"/>
</dbReference>
<dbReference type="AlphaFoldDB" id="A0A3E0U720"/>
<accession>A0A3E0U720</accession>
<evidence type="ECO:0000256" key="1">
    <source>
        <dbReference type="SAM" id="Phobius"/>
    </source>
</evidence>
<sequence length="112" mass="12748">MRLFLLILGWSSVVGSLGDGALGVYALWINVLEGWKLIGISVNDLLRDFVPIIFWVKQVAFYVLPEQVVYWIFDLPALVYFPIRIVMSIFIGWWALSKAATLQEQENASQLS</sequence>
<keyword evidence="1" id="KW-1133">Transmembrane helix</keyword>
<gene>
    <name evidence="2" type="ORF">DXX94_02625</name>
</gene>
<comment type="caution">
    <text evidence="2">The sequence shown here is derived from an EMBL/GenBank/DDBJ whole genome shotgun (WGS) entry which is preliminary data.</text>
</comment>
<keyword evidence="1" id="KW-0812">Transmembrane</keyword>
<reference evidence="3" key="1">
    <citation type="submission" date="2018-08" db="EMBL/GenBank/DDBJ databases">
        <title>Thalassotalea euphylliae genome.</title>
        <authorList>
            <person name="Summers S."/>
            <person name="Rice S.A."/>
            <person name="Freckelton M.L."/>
            <person name="Nedved B.T."/>
            <person name="Hadfield M.G."/>
        </authorList>
    </citation>
    <scope>NUCLEOTIDE SEQUENCE [LARGE SCALE GENOMIC DNA]</scope>
    <source>
        <strain evidence="3">H3</strain>
    </source>
</reference>
<protein>
    <submittedName>
        <fullName evidence="2">Uncharacterized protein</fullName>
    </submittedName>
</protein>
<dbReference type="Proteomes" id="UP000256899">
    <property type="component" value="Unassembled WGS sequence"/>
</dbReference>
<feature type="transmembrane region" description="Helical" evidence="1">
    <location>
        <begin position="77"/>
        <end position="96"/>
    </location>
</feature>
<evidence type="ECO:0000313" key="3">
    <source>
        <dbReference type="Proteomes" id="UP000256899"/>
    </source>
</evidence>